<dbReference type="InterPro" id="IPR045555">
    <property type="entry name" value="VMAP-M0"/>
</dbReference>
<dbReference type="InterPro" id="IPR045450">
    <property type="entry name" value="VMAP_C"/>
</dbReference>
<dbReference type="Pfam" id="PF19916">
    <property type="entry name" value="VMAP-M0"/>
    <property type="match status" value="1"/>
</dbReference>
<dbReference type="EMBL" id="JBHMBK010000001">
    <property type="protein sequence ID" value="MFB9682889.1"/>
    <property type="molecule type" value="Genomic_DNA"/>
</dbReference>
<keyword evidence="5" id="KW-1185">Reference proteome</keyword>
<protein>
    <submittedName>
        <fullName evidence="4">Uncharacterized protein</fullName>
    </submittedName>
</protein>
<gene>
    <name evidence="4" type="ORF">ACFFTO_01745</name>
</gene>
<feature type="domain" description="Effector-associated" evidence="2">
    <location>
        <begin position="24"/>
        <end position="99"/>
    </location>
</feature>
<evidence type="ECO:0000313" key="4">
    <source>
        <dbReference type="EMBL" id="MFB9682889.1"/>
    </source>
</evidence>
<dbReference type="Proteomes" id="UP001589535">
    <property type="component" value="Unassembled WGS sequence"/>
</dbReference>
<evidence type="ECO:0000259" key="2">
    <source>
        <dbReference type="Pfam" id="PF19956"/>
    </source>
</evidence>
<proteinExistence type="predicted"/>
<accession>A0ABV5TUU7</accession>
<comment type="caution">
    <text evidence="4">The sequence shown here is derived from an EMBL/GenBank/DDBJ whole genome shotgun (WGS) entry which is preliminary data.</text>
</comment>
<evidence type="ECO:0000313" key="5">
    <source>
        <dbReference type="Proteomes" id="UP001589535"/>
    </source>
</evidence>
<dbReference type="Pfam" id="PF19956">
    <property type="entry name" value="EAD2"/>
    <property type="match status" value="1"/>
</dbReference>
<organism evidence="4 5">
    <name type="scientific">Amycolatopsis plumensis</name>
    <dbReference type="NCBI Taxonomy" id="236508"/>
    <lineage>
        <taxon>Bacteria</taxon>
        <taxon>Bacillati</taxon>
        <taxon>Actinomycetota</taxon>
        <taxon>Actinomycetes</taxon>
        <taxon>Pseudonocardiales</taxon>
        <taxon>Pseudonocardiaceae</taxon>
        <taxon>Amycolatopsis</taxon>
    </lineage>
</organism>
<feature type="domain" description="vWA-MoxR associated protein middle region 0" evidence="1">
    <location>
        <begin position="107"/>
        <end position="208"/>
    </location>
</feature>
<name>A0ABV5TUU7_9PSEU</name>
<dbReference type="InterPro" id="IPR045431">
    <property type="entry name" value="EAD2"/>
</dbReference>
<evidence type="ECO:0000259" key="1">
    <source>
        <dbReference type="Pfam" id="PF19916"/>
    </source>
</evidence>
<evidence type="ECO:0000259" key="3">
    <source>
        <dbReference type="Pfam" id="PF20028"/>
    </source>
</evidence>
<dbReference type="Pfam" id="PF20028">
    <property type="entry name" value="VMAP-C"/>
    <property type="match status" value="1"/>
</dbReference>
<sequence length="497" mass="56003">MSTGLSLPGLAIEARKALVDVLVEAGFDDRSARSLMVSELRIALRRPFTVPDQLTPRDQLIEIVGVCSRLEEGMGALASVLELMRPGSPECVKVRQLVASLPARDLFPEAQQDELKAWLDGLVPERLPVLVSRAARHAAQTPPRFDEAWAAFSYLADLNSPPGELPPALVFVELLAAACEEPRRAWLREWSSGQARRFRLEQALRELRSDAEGAEPGRDKLHLMIVIQPDAIDLDRFQVCSWRQDEPDEWPPARGETASVSAAELEEHVDGIVAEAEEIWSGRMADVVLEFVLPRSLVNIPVHSWSAELRSGDPQPLSLSYPIVIRSFERMAYPRWHRRWRLRWRKLVSEAALEHVYFCRERDTEERFRLDAILGDQRWVMMVLTESPPRRPVPGQDQLLAALRAGLPALVWHPTATPDVLRQVVSWLVENQGLGELPARTQRSRQAVFQNRQVPFDLDVFRDLVVLWDDPSRLVFLGGTASHLAQGGSADDRDEAS</sequence>
<feature type="domain" description="vWA-MoxR associated protein C-terminal" evidence="3">
    <location>
        <begin position="235"/>
        <end position="471"/>
    </location>
</feature>
<reference evidence="4 5" key="1">
    <citation type="submission" date="2024-09" db="EMBL/GenBank/DDBJ databases">
        <authorList>
            <person name="Sun Q."/>
            <person name="Mori K."/>
        </authorList>
    </citation>
    <scope>NUCLEOTIDE SEQUENCE [LARGE SCALE GENOMIC DNA]</scope>
    <source>
        <strain evidence="4 5">JCM 13852</strain>
    </source>
</reference>